<keyword evidence="1" id="KW-1133">Transmembrane helix</keyword>
<name>A0A5K1K269_9APHY</name>
<sequence>MSQASPLLLDLFPRIDNTFGAILIATFLGIAVFETLHIVLSTHICYYYLVTSFGHPEALLTLVWSLSFILFTAELGGDPLQVSFPRAQSRRLSTSPFMSSGTIRRIRVRPQWLVSAGAGMCLLADAFITAILVNLLRSKHIGVKRYGNGCRSPSSLLCVSLPVLIDIFAAPRTDRLLKTLILYTINTGLLTGMMDLFTFLFVRTLLRLRLGKRSFTEADLEHGRVRYLYLQALVSPNNFIYIAFGILTTKMYANSLLAALNTRNSLRYGPHEAVTITVPSPSPAAAVLVVPGRRQETSTFESESQKQATIELPKAPLSVTFW</sequence>
<feature type="transmembrane region" description="Helical" evidence="1">
    <location>
        <begin position="112"/>
        <end position="133"/>
    </location>
</feature>
<reference evidence="3" key="1">
    <citation type="submission" date="2019-10" db="EMBL/GenBank/DDBJ databases">
        <authorList>
            <person name="Nor Muhammad N."/>
        </authorList>
    </citation>
    <scope>NUCLEOTIDE SEQUENCE</scope>
</reference>
<feature type="transmembrane region" description="Helical" evidence="1">
    <location>
        <begin position="20"/>
        <end position="46"/>
    </location>
</feature>
<organism evidence="3">
    <name type="scientific">Ganoderma boninense</name>
    <dbReference type="NCBI Taxonomy" id="34458"/>
    <lineage>
        <taxon>Eukaryota</taxon>
        <taxon>Fungi</taxon>
        <taxon>Dikarya</taxon>
        <taxon>Basidiomycota</taxon>
        <taxon>Agaricomycotina</taxon>
        <taxon>Agaricomycetes</taxon>
        <taxon>Polyporales</taxon>
        <taxon>Polyporaceae</taxon>
        <taxon>Ganoderma</taxon>
    </lineage>
</organism>
<evidence type="ECO:0000313" key="3">
    <source>
        <dbReference type="EMBL" id="VWP00136.1"/>
    </source>
</evidence>
<dbReference type="EMBL" id="LR728196">
    <property type="protein sequence ID" value="VWP00136.1"/>
    <property type="molecule type" value="Genomic_DNA"/>
</dbReference>
<dbReference type="InterPro" id="IPR045339">
    <property type="entry name" value="DUF6534"/>
</dbReference>
<proteinExistence type="predicted"/>
<feature type="domain" description="DUF6534" evidence="2">
    <location>
        <begin position="122"/>
        <end position="265"/>
    </location>
</feature>
<keyword evidence="1" id="KW-0472">Membrane</keyword>
<protein>
    <submittedName>
        <fullName evidence="3">Vacuolar protein sorting-associated protein 1</fullName>
    </submittedName>
</protein>
<evidence type="ECO:0000259" key="2">
    <source>
        <dbReference type="Pfam" id="PF20152"/>
    </source>
</evidence>
<accession>A0A5K1K269</accession>
<evidence type="ECO:0000256" key="1">
    <source>
        <dbReference type="SAM" id="Phobius"/>
    </source>
</evidence>
<feature type="transmembrane region" description="Helical" evidence="1">
    <location>
        <begin position="58"/>
        <end position="76"/>
    </location>
</feature>
<dbReference type="Pfam" id="PF20152">
    <property type="entry name" value="DUF6534"/>
    <property type="match status" value="1"/>
</dbReference>
<keyword evidence="1" id="KW-0812">Transmembrane</keyword>
<feature type="transmembrane region" description="Helical" evidence="1">
    <location>
        <begin position="183"/>
        <end position="206"/>
    </location>
</feature>
<dbReference type="AlphaFoldDB" id="A0A5K1K269"/>
<gene>
    <name evidence="3" type="primary">G4N1E7</name>
</gene>